<keyword evidence="3" id="KW-1185">Reference proteome</keyword>
<keyword evidence="1" id="KW-1133">Transmembrane helix</keyword>
<dbReference type="AlphaFoldDB" id="A0ABD6C7S0"/>
<protein>
    <submittedName>
        <fullName evidence="2">DUF445 domain-containing protein</fullName>
    </submittedName>
</protein>
<dbReference type="PANTHER" id="PTHR35791">
    <property type="entry name" value="UPF0754 MEMBRANE PROTEIN YHEB"/>
    <property type="match status" value="1"/>
</dbReference>
<comment type="caution">
    <text evidence="2">The sequence shown here is derived from an EMBL/GenBank/DDBJ whole genome shotgun (WGS) entry which is preliminary data.</text>
</comment>
<dbReference type="EMBL" id="JBHUDJ010000002">
    <property type="protein sequence ID" value="MFD1586070.1"/>
    <property type="molecule type" value="Genomic_DNA"/>
</dbReference>
<gene>
    <name evidence="2" type="ORF">ACFR9U_03680</name>
</gene>
<keyword evidence="1" id="KW-0472">Membrane</keyword>
<dbReference type="Proteomes" id="UP001597119">
    <property type="component" value="Unassembled WGS sequence"/>
</dbReference>
<dbReference type="PANTHER" id="PTHR35791:SF1">
    <property type="entry name" value="UPF0754 MEMBRANE PROTEIN YHEB"/>
    <property type="match status" value="1"/>
</dbReference>
<evidence type="ECO:0000313" key="3">
    <source>
        <dbReference type="Proteomes" id="UP001597119"/>
    </source>
</evidence>
<proteinExistence type="predicted"/>
<feature type="transmembrane region" description="Helical" evidence="1">
    <location>
        <begin position="439"/>
        <end position="459"/>
    </location>
</feature>
<dbReference type="RefSeq" id="WP_247376592.1">
    <property type="nucleotide sequence ID" value="NZ_JALLGV010000003.1"/>
</dbReference>
<organism evidence="2 3">
    <name type="scientific">Halorientalis brevis</name>
    <dbReference type="NCBI Taxonomy" id="1126241"/>
    <lineage>
        <taxon>Archaea</taxon>
        <taxon>Methanobacteriati</taxon>
        <taxon>Methanobacteriota</taxon>
        <taxon>Stenosarchaea group</taxon>
        <taxon>Halobacteria</taxon>
        <taxon>Halobacteriales</taxon>
        <taxon>Haloarculaceae</taxon>
        <taxon>Halorientalis</taxon>
    </lineage>
</organism>
<keyword evidence="1" id="KW-0812">Transmembrane</keyword>
<name>A0ABD6C7S0_9EURY</name>
<sequence length="463" mass="51122">MSEVLPVELGLFAVLGSGLSVSHLLAGPVSLPGDLASIVPSGINWSLVLIPPITGIIGYVTNWVGIRLLFHPVDFFGVKVPGMQQVASLLPTKIQQIPGVREGKLGWQGIVPSRAAKMGSLAADNGVTKIASQKEFYEQFDPETIAEHVVAAASDDIHRLVDDIIRREHPQLWRDAPPAVREMIHSRVESSMPAVVDRVFHDIGENIDDLMDMKMMMVNKLGNDPELLNKMFLEIGDRELKFLINSGFFLGTFLGIFSIPLFIYIGEWWVLPVAGTLVGYFTNFIAIKAIFNPKQPVKVGPFTVQGLFIKRQNEAAETYSELVAGEIVTVGNIAENMLNGSKSDRTRKMITDALRPAVDEAVGVAGPLVRVTTGDREYEAIRESFANETIEYAFEPLKDPTFNRRRSGPVQELIARRMKELPPEDYCVMLRSAFKEDEWLLIGIGAVLGFVAGWIQLLVVTAL</sequence>
<accession>A0ABD6C7S0</accession>
<feature type="transmembrane region" description="Helical" evidence="1">
    <location>
        <begin position="269"/>
        <end position="291"/>
    </location>
</feature>
<evidence type="ECO:0000313" key="2">
    <source>
        <dbReference type="EMBL" id="MFD1586070.1"/>
    </source>
</evidence>
<feature type="transmembrane region" description="Helical" evidence="1">
    <location>
        <begin position="242"/>
        <end position="263"/>
    </location>
</feature>
<reference evidence="2 3" key="1">
    <citation type="journal article" date="2019" name="Int. J. Syst. Evol. Microbiol.">
        <title>The Global Catalogue of Microorganisms (GCM) 10K type strain sequencing project: providing services to taxonomists for standard genome sequencing and annotation.</title>
        <authorList>
            <consortium name="The Broad Institute Genomics Platform"/>
            <consortium name="The Broad Institute Genome Sequencing Center for Infectious Disease"/>
            <person name="Wu L."/>
            <person name="Ma J."/>
        </authorList>
    </citation>
    <scope>NUCLEOTIDE SEQUENCE [LARGE SCALE GENOMIC DNA]</scope>
    <source>
        <strain evidence="2 3">CGMCC 1.12125</strain>
    </source>
</reference>
<feature type="transmembrane region" description="Helical" evidence="1">
    <location>
        <begin position="42"/>
        <end position="61"/>
    </location>
</feature>
<evidence type="ECO:0000256" key="1">
    <source>
        <dbReference type="SAM" id="Phobius"/>
    </source>
</evidence>